<dbReference type="EMBL" id="VJVV01000006">
    <property type="protein sequence ID" value="TRO81141.1"/>
    <property type="molecule type" value="Genomic_DNA"/>
</dbReference>
<dbReference type="Pfam" id="PF00160">
    <property type="entry name" value="Pro_isomerase"/>
    <property type="match status" value="1"/>
</dbReference>
<comment type="function">
    <text evidence="1 5">PPIases accelerate the folding of proteins. It catalyzes the cis-trans isomerization of proline imidic peptide bonds in oligopeptides.</text>
</comment>
<dbReference type="SUPFAM" id="SSF50891">
    <property type="entry name" value="Cyclophilin-like"/>
    <property type="match status" value="1"/>
</dbReference>
<name>A0A550JD68_9BACT</name>
<dbReference type="RefSeq" id="WP_092057868.1">
    <property type="nucleotide sequence ID" value="NZ_FOJJ01000038.1"/>
</dbReference>
<evidence type="ECO:0000256" key="2">
    <source>
        <dbReference type="ARBA" id="ARBA00007365"/>
    </source>
</evidence>
<organism evidence="7 8">
    <name type="scientific">Trichloromonas acetexigens</name>
    <dbReference type="NCBI Taxonomy" id="38815"/>
    <lineage>
        <taxon>Bacteria</taxon>
        <taxon>Pseudomonadati</taxon>
        <taxon>Thermodesulfobacteriota</taxon>
        <taxon>Desulfuromonadia</taxon>
        <taxon>Desulfuromonadales</taxon>
        <taxon>Trichloromonadaceae</taxon>
        <taxon>Trichloromonas</taxon>
    </lineage>
</organism>
<protein>
    <recommendedName>
        <fullName evidence="5">Peptidyl-prolyl cis-trans isomerase</fullName>
        <shortName evidence="5">PPIase</shortName>
        <ecNumber evidence="5">5.2.1.8</ecNumber>
    </recommendedName>
</protein>
<evidence type="ECO:0000256" key="3">
    <source>
        <dbReference type="ARBA" id="ARBA00023110"/>
    </source>
</evidence>
<dbReference type="PROSITE" id="PS00170">
    <property type="entry name" value="CSA_PPIASE_1"/>
    <property type="match status" value="1"/>
</dbReference>
<dbReference type="GO" id="GO:0003755">
    <property type="term" value="F:peptidyl-prolyl cis-trans isomerase activity"/>
    <property type="evidence" value="ECO:0007669"/>
    <property type="project" value="UniProtKB-UniRule"/>
</dbReference>
<feature type="domain" description="PPIase cyclophilin-type" evidence="6">
    <location>
        <begin position="11"/>
        <end position="168"/>
    </location>
</feature>
<gene>
    <name evidence="7" type="ORF">FL622_09540</name>
</gene>
<dbReference type="InterPro" id="IPR029000">
    <property type="entry name" value="Cyclophilin-like_dom_sf"/>
</dbReference>
<evidence type="ECO:0000259" key="6">
    <source>
        <dbReference type="PROSITE" id="PS50072"/>
    </source>
</evidence>
<keyword evidence="3 5" id="KW-0697">Rotamase</keyword>
<dbReference type="Gene3D" id="2.40.100.10">
    <property type="entry name" value="Cyclophilin-like"/>
    <property type="match status" value="1"/>
</dbReference>
<dbReference type="PRINTS" id="PR00153">
    <property type="entry name" value="CSAPPISMRASE"/>
</dbReference>
<proteinExistence type="inferred from homology"/>
<comment type="similarity">
    <text evidence="2 5">Belongs to the cyclophilin-type PPIase family.</text>
</comment>
<dbReference type="InterPro" id="IPR020892">
    <property type="entry name" value="Cyclophilin-type_PPIase_CS"/>
</dbReference>
<dbReference type="PROSITE" id="PS50072">
    <property type="entry name" value="CSA_PPIASE_2"/>
    <property type="match status" value="1"/>
</dbReference>
<reference evidence="7 8" key="1">
    <citation type="submission" date="2019-07" db="EMBL/GenBank/DDBJ databases">
        <title>Insights of Desulfuromonas acetexigens electromicrobiology.</title>
        <authorList>
            <person name="Katuri K."/>
            <person name="Sapireddy V."/>
            <person name="Shaw D.R."/>
            <person name="Saikaly P."/>
        </authorList>
    </citation>
    <scope>NUCLEOTIDE SEQUENCE [LARGE SCALE GENOMIC DNA]</scope>
    <source>
        <strain evidence="7 8">2873</strain>
    </source>
</reference>
<sequence length="170" mass="18621">MSASNPLVQIDTSLGEIVLELFAEQAPVTVENFIAYAKAGRYDGTIFHRVIKGFMIQGGGYTVEMEEKPTRPPIVNEARNKLKNKTGTVAMARTTEVDSAAAQFFINTEDNKFLDNTGTSAQDFGYCVFGQVVDGMKVVYTIEQQATTKVAGHDDLPKEAIVINHVEVLD</sequence>
<evidence type="ECO:0000256" key="4">
    <source>
        <dbReference type="ARBA" id="ARBA00023235"/>
    </source>
</evidence>
<dbReference type="InterPro" id="IPR002130">
    <property type="entry name" value="Cyclophilin-type_PPIase_dom"/>
</dbReference>
<dbReference type="PIRSF" id="PIRSF001467">
    <property type="entry name" value="Peptidylpro_ismrse"/>
    <property type="match status" value="1"/>
</dbReference>
<evidence type="ECO:0000256" key="1">
    <source>
        <dbReference type="ARBA" id="ARBA00002388"/>
    </source>
</evidence>
<keyword evidence="4 5" id="KW-0413">Isomerase</keyword>
<comment type="caution">
    <text evidence="7">The sequence shown here is derived from an EMBL/GenBank/DDBJ whole genome shotgun (WGS) entry which is preliminary data.</text>
</comment>
<dbReference type="EC" id="5.2.1.8" evidence="5"/>
<dbReference type="InterPro" id="IPR024936">
    <property type="entry name" value="Cyclophilin-type_PPIase"/>
</dbReference>
<comment type="catalytic activity">
    <reaction evidence="5">
        <text>[protein]-peptidylproline (omega=180) = [protein]-peptidylproline (omega=0)</text>
        <dbReference type="Rhea" id="RHEA:16237"/>
        <dbReference type="Rhea" id="RHEA-COMP:10747"/>
        <dbReference type="Rhea" id="RHEA-COMP:10748"/>
        <dbReference type="ChEBI" id="CHEBI:83833"/>
        <dbReference type="ChEBI" id="CHEBI:83834"/>
        <dbReference type="EC" id="5.2.1.8"/>
    </reaction>
</comment>
<dbReference type="OrthoDB" id="9807797at2"/>
<dbReference type="GO" id="GO:0006457">
    <property type="term" value="P:protein folding"/>
    <property type="evidence" value="ECO:0007669"/>
    <property type="project" value="InterPro"/>
</dbReference>
<dbReference type="AlphaFoldDB" id="A0A550JD68"/>
<evidence type="ECO:0000313" key="8">
    <source>
        <dbReference type="Proteomes" id="UP000317155"/>
    </source>
</evidence>
<accession>A0A550JD68</accession>
<dbReference type="PANTHER" id="PTHR43246">
    <property type="entry name" value="PEPTIDYL-PROLYL CIS-TRANS ISOMERASE CYP38, CHLOROPLASTIC"/>
    <property type="match status" value="1"/>
</dbReference>
<evidence type="ECO:0000313" key="7">
    <source>
        <dbReference type="EMBL" id="TRO81141.1"/>
    </source>
</evidence>
<keyword evidence="8" id="KW-1185">Reference proteome</keyword>
<dbReference type="Proteomes" id="UP000317155">
    <property type="component" value="Unassembled WGS sequence"/>
</dbReference>
<evidence type="ECO:0000256" key="5">
    <source>
        <dbReference type="RuleBase" id="RU363019"/>
    </source>
</evidence>
<dbReference type="InterPro" id="IPR044665">
    <property type="entry name" value="E_coli_cyclophilin_A-like"/>
</dbReference>